<sequence>MAEAMARLRAELGEEAVILETRRVAGGVEVTAALESRPDPLPTEAEPWLIPPGPPAVPEEPTAVGPGAWPDPPPMAGALARHNLPAPLAARLAAGPLAGSLAAALAFAPLPDPAVRPLLLAGPPGAGKTLSCAKLAARAVLSGGAPLVVTTDGARAGAAEQMAAFTRVLGLTLAVAPQPAALAKALARRQPGQAVLIDTAGCDPFDPAQAAALLALARAADAAMLLVLPAGLDPAEAAETARAFLALGARHLLPTRLDAARRLGGVLAGAAAGLALTEAGMGPDPAGDLTVIDPAWLAARLLRAPGPETSA</sequence>
<accession>A0A9X1IKK2</accession>
<dbReference type="AlphaFoldDB" id="A0A9X1IKK2"/>
<comment type="similarity">
    <text evidence="2">Belongs to the GTP-binding SRP family.</text>
</comment>
<organism evidence="7 8">
    <name type="scientific">Roseicella aerolata</name>
    <dbReference type="NCBI Taxonomy" id="2883479"/>
    <lineage>
        <taxon>Bacteria</taxon>
        <taxon>Pseudomonadati</taxon>
        <taxon>Pseudomonadota</taxon>
        <taxon>Alphaproteobacteria</taxon>
        <taxon>Acetobacterales</taxon>
        <taxon>Roseomonadaceae</taxon>
        <taxon>Roseicella</taxon>
    </lineage>
</organism>
<comment type="subcellular location">
    <subcellularLocation>
        <location evidence="1">Cell membrane</location>
        <topology evidence="1">Peripheral membrane protein</topology>
        <orientation evidence="1">Cytoplasmic side</orientation>
    </subcellularLocation>
</comment>
<name>A0A9X1IKK2_9PROT</name>
<dbReference type="SUPFAM" id="SSF52540">
    <property type="entry name" value="P-loop containing nucleoside triphosphate hydrolases"/>
    <property type="match status" value="1"/>
</dbReference>
<dbReference type="GO" id="GO:0005886">
    <property type="term" value="C:plasma membrane"/>
    <property type="evidence" value="ECO:0007669"/>
    <property type="project" value="UniProtKB-SubCell"/>
</dbReference>
<proteinExistence type="inferred from homology"/>
<protein>
    <submittedName>
        <fullName evidence="7">GTPase</fullName>
    </submittedName>
</protein>
<evidence type="ECO:0000256" key="5">
    <source>
        <dbReference type="ARBA" id="ARBA00023136"/>
    </source>
</evidence>
<keyword evidence="3" id="KW-0547">Nucleotide-binding</keyword>
<dbReference type="EMBL" id="JAJAQI010000052">
    <property type="protein sequence ID" value="MCB4824780.1"/>
    <property type="molecule type" value="Genomic_DNA"/>
</dbReference>
<evidence type="ECO:0000256" key="3">
    <source>
        <dbReference type="ARBA" id="ARBA00022741"/>
    </source>
</evidence>
<dbReference type="SMART" id="SM00962">
    <property type="entry name" value="SRP54"/>
    <property type="match status" value="1"/>
</dbReference>
<comment type="caution">
    <text evidence="7">The sequence shown here is derived from an EMBL/GenBank/DDBJ whole genome shotgun (WGS) entry which is preliminary data.</text>
</comment>
<evidence type="ECO:0000259" key="6">
    <source>
        <dbReference type="SMART" id="SM00962"/>
    </source>
</evidence>
<dbReference type="Gene3D" id="3.40.50.300">
    <property type="entry name" value="P-loop containing nucleotide triphosphate hydrolases"/>
    <property type="match status" value="1"/>
</dbReference>
<evidence type="ECO:0000256" key="4">
    <source>
        <dbReference type="ARBA" id="ARBA00023134"/>
    </source>
</evidence>
<dbReference type="Pfam" id="PF00448">
    <property type="entry name" value="SRP54"/>
    <property type="match status" value="1"/>
</dbReference>
<keyword evidence="8" id="KW-1185">Reference proteome</keyword>
<dbReference type="GO" id="GO:0006614">
    <property type="term" value="P:SRP-dependent cotranslational protein targeting to membrane"/>
    <property type="evidence" value="ECO:0007669"/>
    <property type="project" value="InterPro"/>
</dbReference>
<dbReference type="RefSeq" id="WP_226613244.1">
    <property type="nucleotide sequence ID" value="NZ_JAJAQI010000052.1"/>
</dbReference>
<evidence type="ECO:0000256" key="2">
    <source>
        <dbReference type="ARBA" id="ARBA00008531"/>
    </source>
</evidence>
<dbReference type="GO" id="GO:0003924">
    <property type="term" value="F:GTPase activity"/>
    <property type="evidence" value="ECO:0007669"/>
    <property type="project" value="TreeGrafter"/>
</dbReference>
<dbReference type="InterPro" id="IPR000897">
    <property type="entry name" value="SRP54_GTPase_dom"/>
</dbReference>
<dbReference type="PANTHER" id="PTHR43134:SF3">
    <property type="entry name" value="FLAGELLAR BIOSYNTHESIS PROTEIN FLHF"/>
    <property type="match status" value="1"/>
</dbReference>
<dbReference type="GO" id="GO:0005525">
    <property type="term" value="F:GTP binding"/>
    <property type="evidence" value="ECO:0007669"/>
    <property type="project" value="UniProtKB-KW"/>
</dbReference>
<keyword evidence="5" id="KW-0472">Membrane</keyword>
<feature type="domain" description="SRP54-type proteins GTP-binding" evidence="6">
    <location>
        <begin position="115"/>
        <end position="303"/>
    </location>
</feature>
<dbReference type="GO" id="GO:0005047">
    <property type="term" value="F:signal recognition particle binding"/>
    <property type="evidence" value="ECO:0007669"/>
    <property type="project" value="TreeGrafter"/>
</dbReference>
<reference evidence="7" key="1">
    <citation type="submission" date="2021-10" db="EMBL/GenBank/DDBJ databases">
        <title>Roseicella aerolatum sp. nov., isolated from aerosols of e-waste dismantling site.</title>
        <authorList>
            <person name="Qin T."/>
        </authorList>
    </citation>
    <scope>NUCLEOTIDE SEQUENCE</scope>
    <source>
        <strain evidence="7">GB24</strain>
    </source>
</reference>
<evidence type="ECO:0000313" key="7">
    <source>
        <dbReference type="EMBL" id="MCB4824780.1"/>
    </source>
</evidence>
<evidence type="ECO:0000256" key="1">
    <source>
        <dbReference type="ARBA" id="ARBA00004413"/>
    </source>
</evidence>
<gene>
    <name evidence="7" type="ORF">LHA35_23905</name>
</gene>
<dbReference type="PANTHER" id="PTHR43134">
    <property type="entry name" value="SIGNAL RECOGNITION PARTICLE RECEPTOR SUBUNIT ALPHA"/>
    <property type="match status" value="1"/>
</dbReference>
<keyword evidence="4" id="KW-0342">GTP-binding</keyword>
<dbReference type="Proteomes" id="UP001139311">
    <property type="component" value="Unassembled WGS sequence"/>
</dbReference>
<dbReference type="InterPro" id="IPR027417">
    <property type="entry name" value="P-loop_NTPase"/>
</dbReference>
<evidence type="ECO:0000313" key="8">
    <source>
        <dbReference type="Proteomes" id="UP001139311"/>
    </source>
</evidence>